<dbReference type="GO" id="GO:0032958">
    <property type="term" value="P:inositol phosphate biosynthetic process"/>
    <property type="evidence" value="ECO:0007669"/>
    <property type="project" value="InterPro"/>
</dbReference>
<keyword evidence="6" id="KW-0472">Membrane</keyword>
<evidence type="ECO:0000256" key="4">
    <source>
        <dbReference type="RuleBase" id="RU363090"/>
    </source>
</evidence>
<dbReference type="PANTHER" id="PTHR12400:SF21">
    <property type="entry name" value="KINASE"/>
    <property type="match status" value="1"/>
</dbReference>
<evidence type="ECO:0000256" key="6">
    <source>
        <dbReference type="SAM" id="Phobius"/>
    </source>
</evidence>
<dbReference type="GO" id="GO:0046854">
    <property type="term" value="P:phosphatidylinositol phosphate biosynthetic process"/>
    <property type="evidence" value="ECO:0007669"/>
    <property type="project" value="TreeGrafter"/>
</dbReference>
<evidence type="ECO:0000313" key="7">
    <source>
        <dbReference type="EMBL" id="GES78125.1"/>
    </source>
</evidence>
<dbReference type="Proteomes" id="UP000615446">
    <property type="component" value="Unassembled WGS sequence"/>
</dbReference>
<organism evidence="7 8">
    <name type="scientific">Rhizophagus clarus</name>
    <dbReference type="NCBI Taxonomy" id="94130"/>
    <lineage>
        <taxon>Eukaryota</taxon>
        <taxon>Fungi</taxon>
        <taxon>Fungi incertae sedis</taxon>
        <taxon>Mucoromycota</taxon>
        <taxon>Glomeromycotina</taxon>
        <taxon>Glomeromycetes</taxon>
        <taxon>Glomerales</taxon>
        <taxon>Glomeraceae</taxon>
        <taxon>Rhizophagus</taxon>
    </lineage>
</organism>
<dbReference type="EMBL" id="BLAL01000034">
    <property type="protein sequence ID" value="GES78125.1"/>
    <property type="molecule type" value="Genomic_DNA"/>
</dbReference>
<dbReference type="GO" id="GO:0008440">
    <property type="term" value="F:inositol-1,4,5-trisphosphate 3-kinase activity"/>
    <property type="evidence" value="ECO:0007669"/>
    <property type="project" value="TreeGrafter"/>
</dbReference>
<feature type="transmembrane region" description="Helical" evidence="6">
    <location>
        <begin position="9"/>
        <end position="33"/>
    </location>
</feature>
<dbReference type="InterPro" id="IPR038286">
    <property type="entry name" value="IPK_sf"/>
</dbReference>
<evidence type="ECO:0000256" key="5">
    <source>
        <dbReference type="SAM" id="MobiDB-lite"/>
    </source>
</evidence>
<reference evidence="7" key="1">
    <citation type="submission" date="2019-10" db="EMBL/GenBank/DDBJ databases">
        <title>Conservation and host-specific expression of non-tandemly repeated heterogenous ribosome RNA gene in arbuscular mycorrhizal fungi.</title>
        <authorList>
            <person name="Maeda T."/>
            <person name="Kobayashi Y."/>
            <person name="Nakagawa T."/>
            <person name="Ezawa T."/>
            <person name="Yamaguchi K."/>
            <person name="Bino T."/>
            <person name="Nishimoto Y."/>
            <person name="Shigenobu S."/>
            <person name="Kawaguchi M."/>
        </authorList>
    </citation>
    <scope>NUCLEOTIDE SEQUENCE</scope>
    <source>
        <strain evidence="7">HR1</strain>
    </source>
</reference>
<evidence type="ECO:0000256" key="1">
    <source>
        <dbReference type="ARBA" id="ARBA00007374"/>
    </source>
</evidence>
<proteinExistence type="inferred from homology"/>
<accession>A0A8H3QES0</accession>
<dbReference type="SUPFAM" id="SSF56104">
    <property type="entry name" value="SAICAR synthase-like"/>
    <property type="match status" value="1"/>
</dbReference>
<evidence type="ECO:0000256" key="2">
    <source>
        <dbReference type="ARBA" id="ARBA00022679"/>
    </source>
</evidence>
<sequence>MELEREKFIYLDFSMPYFQIYLLFRYIFIILPYSTGKELNLMLTIIETAPSVFNSTVFTEHRLTTIPDSFDGSLLTDMAPISNITLQKNDQTNMSRSENLSSHKRRSIGSSAADVNGIKPSTTSKLTSSSGRKNSLTLNLFKLGISDVEDNTSTVSPTSSETSTQSLSIVTDYYNSPQNSYKLSKNVKIEKINVPDSEKDFLEGDEGDDVADDEEFYNFFNDPLSPPSVELTPFDNQVGGHTSFFRFSKKAVCKPLVPREHQFYEILETLHPDLLPFVSQYLGVLNVTHKGESGSMPEVVFEQNKHLLPEWMLNKVNSYVDHDHNFNKENIDKNYFDNASSQGLCTKVNKQLKEEVLHEVFSPKALRSYITRRHSMVNISESEKPISNTSEMSRSLTDIGHIDDQNPKMSYDALSSNPLETYEVDNYYKESTSTRKEDRSAPIQHLKAQSATSPKITPQILIESPAIFEFGCTTSTRNSATNLQCRPSKRRLIETLNEGTEKHTQTLTPSSETSNLWSLHCYNAKQKFRNEVQQFVLLEDLTAGLKYPCVLDLKMGTRQYGIDASPEKRESQRKKCAETTSKTLGVRICGMQVYKTTTRKFKFQSKYYGRSLDQDTFQSALKDFIHNGHKLLVHHIPIILRKLRRLAKIIKGLEDYRFYASSLLLIYDGDENNPRDIDIRIIDFAHCTTGKDYSECRYPPKKGFDKGYLLGLKNLCRTFETIYKDCCGIIPGDIGEEEDDVFLDIGISSEKTLDKTSTESL</sequence>
<comment type="caution">
    <text evidence="7">The sequence shown here is derived from an EMBL/GenBank/DDBJ whole genome shotgun (WGS) entry which is preliminary data.</text>
</comment>
<dbReference type="InterPro" id="IPR005522">
    <property type="entry name" value="IPK"/>
</dbReference>
<dbReference type="GO" id="GO:0005634">
    <property type="term" value="C:nucleus"/>
    <property type="evidence" value="ECO:0007669"/>
    <property type="project" value="TreeGrafter"/>
</dbReference>
<evidence type="ECO:0000256" key="3">
    <source>
        <dbReference type="ARBA" id="ARBA00022777"/>
    </source>
</evidence>
<keyword evidence="6" id="KW-0812">Transmembrane</keyword>
<feature type="compositionally biased region" description="Low complexity" evidence="5">
    <location>
        <begin position="121"/>
        <end position="130"/>
    </location>
</feature>
<keyword evidence="2 4" id="KW-0808">Transferase</keyword>
<feature type="compositionally biased region" description="Polar residues" evidence="5">
    <location>
        <begin position="90"/>
        <end position="100"/>
    </location>
</feature>
<keyword evidence="6" id="KW-1133">Transmembrane helix</keyword>
<comment type="similarity">
    <text evidence="1 4">Belongs to the inositol phosphokinase (IPK) family.</text>
</comment>
<gene>
    <name evidence="7" type="ORF">RCL2_000544400</name>
</gene>
<feature type="region of interest" description="Disordered" evidence="5">
    <location>
        <begin position="431"/>
        <end position="450"/>
    </location>
</feature>
<feature type="compositionally biased region" description="Basic and acidic residues" evidence="5">
    <location>
        <begin position="431"/>
        <end position="440"/>
    </location>
</feature>
<dbReference type="GO" id="GO:0005737">
    <property type="term" value="C:cytoplasm"/>
    <property type="evidence" value="ECO:0007669"/>
    <property type="project" value="TreeGrafter"/>
</dbReference>
<keyword evidence="3 4" id="KW-0418">Kinase</keyword>
<dbReference type="AlphaFoldDB" id="A0A8H3QES0"/>
<protein>
    <recommendedName>
        <fullName evidence="4">Kinase</fullName>
        <ecNumber evidence="4">2.7.-.-</ecNumber>
    </recommendedName>
</protein>
<dbReference type="EC" id="2.7.-.-" evidence="4"/>
<dbReference type="Gene3D" id="3.30.470.160">
    <property type="entry name" value="Inositol polyphosphate kinase"/>
    <property type="match status" value="1"/>
</dbReference>
<feature type="region of interest" description="Disordered" evidence="5">
    <location>
        <begin position="90"/>
        <end position="132"/>
    </location>
</feature>
<evidence type="ECO:0000313" key="8">
    <source>
        <dbReference type="Proteomes" id="UP000615446"/>
    </source>
</evidence>
<dbReference type="GO" id="GO:0000824">
    <property type="term" value="F:inositol-1,4,5,6-tetrakisphosphate 3-kinase activity"/>
    <property type="evidence" value="ECO:0007669"/>
    <property type="project" value="TreeGrafter"/>
</dbReference>
<dbReference type="OrthoDB" id="2573163at2759"/>
<dbReference type="Pfam" id="PF03770">
    <property type="entry name" value="IPK"/>
    <property type="match status" value="1"/>
</dbReference>
<name>A0A8H3QES0_9GLOM</name>
<dbReference type="PANTHER" id="PTHR12400">
    <property type="entry name" value="INOSITOL POLYPHOSPHATE KINASE"/>
    <property type="match status" value="1"/>
</dbReference>